<keyword evidence="3" id="KW-1185">Reference proteome</keyword>
<feature type="transmembrane region" description="Helical" evidence="1">
    <location>
        <begin position="106"/>
        <end position="133"/>
    </location>
</feature>
<dbReference type="AlphaFoldDB" id="A0A0R1MIP0"/>
<dbReference type="EMBL" id="AZDX01000050">
    <property type="protein sequence ID" value="KRL05034.1"/>
    <property type="molecule type" value="Genomic_DNA"/>
</dbReference>
<dbReference type="InterPro" id="IPR030949">
    <property type="entry name" value="ECF_S_folate_fam"/>
</dbReference>
<dbReference type="RefSeq" id="WP_057870252.1">
    <property type="nucleotide sequence ID" value="NZ_AZDX01000050.1"/>
</dbReference>
<feature type="transmembrane region" description="Helical" evidence="1">
    <location>
        <begin position="77"/>
        <end position="100"/>
    </location>
</feature>
<reference evidence="2 3" key="1">
    <citation type="journal article" date="2015" name="Genome Announc.">
        <title>Expanding the biotechnology potential of lactobacilli through comparative genomics of 213 strains and associated genera.</title>
        <authorList>
            <person name="Sun Z."/>
            <person name="Harris H.M."/>
            <person name="McCann A."/>
            <person name="Guo C."/>
            <person name="Argimon S."/>
            <person name="Zhang W."/>
            <person name="Yang X."/>
            <person name="Jeffery I.B."/>
            <person name="Cooney J.C."/>
            <person name="Kagawa T.F."/>
            <person name="Liu W."/>
            <person name="Song Y."/>
            <person name="Salvetti E."/>
            <person name="Wrobel A."/>
            <person name="Rasinkangas P."/>
            <person name="Parkhill J."/>
            <person name="Rea M.C."/>
            <person name="O'Sullivan O."/>
            <person name="Ritari J."/>
            <person name="Douillard F.P."/>
            <person name="Paul Ross R."/>
            <person name="Yang R."/>
            <person name="Briner A.E."/>
            <person name="Felis G.E."/>
            <person name="de Vos W.M."/>
            <person name="Barrangou R."/>
            <person name="Klaenhammer T.R."/>
            <person name="Caufield P.W."/>
            <person name="Cui Y."/>
            <person name="Zhang H."/>
            <person name="O'Toole P.W."/>
        </authorList>
    </citation>
    <scope>NUCLEOTIDE SEQUENCE [LARGE SCALE GENOMIC DNA]</scope>
    <source>
        <strain evidence="2 3">DSM 19519</strain>
    </source>
</reference>
<dbReference type="Pfam" id="PF12822">
    <property type="entry name" value="ECF_trnsprt"/>
    <property type="match status" value="1"/>
</dbReference>
<evidence type="ECO:0000256" key="1">
    <source>
        <dbReference type="SAM" id="Phobius"/>
    </source>
</evidence>
<dbReference type="PATRIC" id="fig|1423759.3.peg.1777"/>
<name>A0A0R1MIP0_9LACO</name>
<dbReference type="InterPro" id="IPR024529">
    <property type="entry name" value="ECF_trnsprt_substrate-spec"/>
</dbReference>
<organism evidence="2 3">
    <name type="scientific">Liquorilactobacillus hordei DSM 19519</name>
    <dbReference type="NCBI Taxonomy" id="1423759"/>
    <lineage>
        <taxon>Bacteria</taxon>
        <taxon>Bacillati</taxon>
        <taxon>Bacillota</taxon>
        <taxon>Bacilli</taxon>
        <taxon>Lactobacillales</taxon>
        <taxon>Lactobacillaceae</taxon>
        <taxon>Liquorilactobacillus</taxon>
    </lineage>
</organism>
<comment type="caution">
    <text evidence="2">The sequence shown here is derived from an EMBL/GenBank/DDBJ whole genome shotgun (WGS) entry which is preliminary data.</text>
</comment>
<accession>A0A0R1MIP0</accession>
<keyword evidence="1" id="KW-0812">Transmembrane</keyword>
<keyword evidence="1" id="KW-1133">Transmembrane helix</keyword>
<sequence>MNSSFVSRLSVRNIVLMGLLIALNIVVSKFLSFGIWSVRISFTFVIVFFMSYWFGPLLGAIGAACADIVGTLIFGGLGGYFAGFTVSAFLGALVYGILFYKKDITLVRIIIAVLINIFLVDALMNTYWISLLYHANFWAIFPMRFIKELLMIPVQIILLYAIGKNKTLAGLVKRIN</sequence>
<gene>
    <name evidence="2" type="ORF">FC92_GL001703</name>
</gene>
<dbReference type="Gene3D" id="1.10.1760.20">
    <property type="match status" value="1"/>
</dbReference>
<feature type="transmembrane region" description="Helical" evidence="1">
    <location>
        <begin position="14"/>
        <end position="36"/>
    </location>
</feature>
<feature type="transmembrane region" description="Helical" evidence="1">
    <location>
        <begin position="42"/>
        <end position="65"/>
    </location>
</feature>
<dbReference type="NCBIfam" id="TIGR04518">
    <property type="entry name" value="ECF_S_folT_fam"/>
    <property type="match status" value="1"/>
</dbReference>
<keyword evidence="1" id="KW-0472">Membrane</keyword>
<feature type="transmembrane region" description="Helical" evidence="1">
    <location>
        <begin position="145"/>
        <end position="163"/>
    </location>
</feature>
<dbReference type="Proteomes" id="UP000051448">
    <property type="component" value="Unassembled WGS sequence"/>
</dbReference>
<dbReference type="GeneID" id="98310561"/>
<dbReference type="STRING" id="1423759.FC92_GL001703"/>
<dbReference type="OrthoDB" id="4624at2"/>
<proteinExistence type="predicted"/>
<dbReference type="GO" id="GO:0022857">
    <property type="term" value="F:transmembrane transporter activity"/>
    <property type="evidence" value="ECO:0007669"/>
    <property type="project" value="InterPro"/>
</dbReference>
<evidence type="ECO:0000313" key="2">
    <source>
        <dbReference type="EMBL" id="KRL05034.1"/>
    </source>
</evidence>
<protein>
    <submittedName>
        <fullName evidence="2">Uncharacterized protein</fullName>
    </submittedName>
</protein>
<evidence type="ECO:0000313" key="3">
    <source>
        <dbReference type="Proteomes" id="UP000051448"/>
    </source>
</evidence>